<gene>
    <name evidence="2" type="ORF">HDF10_004137</name>
</gene>
<feature type="region of interest" description="Disordered" evidence="1">
    <location>
        <begin position="75"/>
        <end position="97"/>
    </location>
</feature>
<protein>
    <submittedName>
        <fullName evidence="2">Uncharacterized protein</fullName>
    </submittedName>
</protein>
<reference evidence="2 3" key="1">
    <citation type="submission" date="2020-08" db="EMBL/GenBank/DDBJ databases">
        <title>Genomic Encyclopedia of Type Strains, Phase IV (KMG-V): Genome sequencing to study the core and pangenomes of soil and plant-associated prokaryotes.</title>
        <authorList>
            <person name="Whitman W."/>
        </authorList>
    </citation>
    <scope>NUCLEOTIDE SEQUENCE [LARGE SCALE GENOMIC DNA]</scope>
    <source>
        <strain evidence="2 3">M8US30</strain>
    </source>
</reference>
<proteinExistence type="predicted"/>
<dbReference type="EMBL" id="JACHDZ010000009">
    <property type="protein sequence ID" value="MBB5346127.1"/>
    <property type="molecule type" value="Genomic_DNA"/>
</dbReference>
<evidence type="ECO:0000256" key="1">
    <source>
        <dbReference type="SAM" id="MobiDB-lite"/>
    </source>
</evidence>
<evidence type="ECO:0000313" key="3">
    <source>
        <dbReference type="Proteomes" id="UP000569092"/>
    </source>
</evidence>
<dbReference type="AlphaFoldDB" id="A0A7W8N4Z1"/>
<accession>A0A7W8N4Z1</accession>
<sequence>MQSVTSTLFVTLLLAPTYVHPQHAPAQQPLDSEHHTGIALRSRGIKPLRPPTRTTVEIRRRFYNLRVTFPRFTKSDTSALPAGTYDRQNEFQHLDSA</sequence>
<comment type="caution">
    <text evidence="2">The sequence shown here is derived from an EMBL/GenBank/DDBJ whole genome shotgun (WGS) entry which is preliminary data.</text>
</comment>
<feature type="compositionally biased region" description="Basic and acidic residues" evidence="1">
    <location>
        <begin position="87"/>
        <end position="97"/>
    </location>
</feature>
<evidence type="ECO:0000313" key="2">
    <source>
        <dbReference type="EMBL" id="MBB5346127.1"/>
    </source>
</evidence>
<organism evidence="2 3">
    <name type="scientific">Tunturiibacter lichenicola</name>
    <dbReference type="NCBI Taxonomy" id="2051959"/>
    <lineage>
        <taxon>Bacteria</taxon>
        <taxon>Pseudomonadati</taxon>
        <taxon>Acidobacteriota</taxon>
        <taxon>Terriglobia</taxon>
        <taxon>Terriglobales</taxon>
        <taxon>Acidobacteriaceae</taxon>
        <taxon>Tunturiibacter</taxon>
    </lineage>
</organism>
<dbReference type="Proteomes" id="UP000569092">
    <property type="component" value="Unassembled WGS sequence"/>
</dbReference>
<feature type="region of interest" description="Disordered" evidence="1">
    <location>
        <begin position="23"/>
        <end position="52"/>
    </location>
</feature>
<name>A0A7W8N4Z1_9BACT</name>